<dbReference type="RefSeq" id="WP_021749041.1">
    <property type="nucleotide sequence ID" value="NZ_CAUWCU010000034.1"/>
</dbReference>
<dbReference type="GO" id="GO:0004721">
    <property type="term" value="F:phosphoprotein phosphatase activity"/>
    <property type="evidence" value="ECO:0007669"/>
    <property type="project" value="TreeGrafter"/>
</dbReference>
<comment type="subcellular location">
    <subcellularLocation>
        <location evidence="2">Cell membrane</location>
        <topology evidence="2">Multi-pass membrane protein</topology>
    </subcellularLocation>
</comment>
<name>A0A4D7AKA9_9FIRM</name>
<dbReference type="PANTHER" id="PTHR45453">
    <property type="entry name" value="PHOSPHATE REGULON SENSOR PROTEIN PHOR"/>
    <property type="match status" value="1"/>
</dbReference>
<feature type="transmembrane region" description="Helical" evidence="11">
    <location>
        <begin position="36"/>
        <end position="59"/>
    </location>
</feature>
<comment type="catalytic activity">
    <reaction evidence="1">
        <text>ATP + protein L-histidine = ADP + protein N-phospho-L-histidine.</text>
        <dbReference type="EC" id="2.7.13.3"/>
    </reaction>
</comment>
<evidence type="ECO:0000256" key="5">
    <source>
        <dbReference type="ARBA" id="ARBA00022679"/>
    </source>
</evidence>
<keyword evidence="14" id="KW-1185">Reference proteome</keyword>
<dbReference type="PRINTS" id="PR00344">
    <property type="entry name" value="BCTRLSENSOR"/>
</dbReference>
<feature type="transmembrane region" description="Helical" evidence="11">
    <location>
        <begin position="12"/>
        <end position="30"/>
    </location>
</feature>
<dbReference type="EMBL" id="CP034413">
    <property type="protein sequence ID" value="QCI59994.1"/>
    <property type="molecule type" value="Genomic_DNA"/>
</dbReference>
<sequence>MLTAYLKRQWKLLLLLAGAVAVFAAVFALYSLPVEAVAYAGLLCLMLGLVLFALGYSAFLRRHRELEGLLRKVHESVLPLPPPRGVLEADYQALLRAVCADRVRLAAENRDRLEDMTDYYTLWAHQIKTPIAAARLLLQEDPGAVGTEVEVELLKIEQYVDMVLGYLRLDSESTDYVLRDTDLDGLLRQAVRKFARMFILKKITLDFRETGRTVLTDGKWLSFVVEQVLSNALKYTPAGGRIRIYGDGETLVIADSGIGIRPEDLPRVFEKGFTGYNGREDKKSTGIGLYLCRRVMDRLNHGISIVSRPGQGTLVRLDLSRGRRVVE</sequence>
<keyword evidence="5" id="KW-0808">Transferase</keyword>
<dbReference type="PANTHER" id="PTHR45453:SF2">
    <property type="entry name" value="HISTIDINE KINASE"/>
    <property type="match status" value="1"/>
</dbReference>
<keyword evidence="9" id="KW-0902">Two-component regulatory system</keyword>
<dbReference type="Proteomes" id="UP000298642">
    <property type="component" value="Chromosome"/>
</dbReference>
<reference evidence="14" key="1">
    <citation type="submission" date="2018-12" db="EMBL/GenBank/DDBJ databases">
        <title>Dusodibacter welbiota gen. nov., sp. nov., isolated from human faeces and emended description of the Oscillibacter genus.</title>
        <authorList>
            <person name="Le Roy T."/>
            <person name="Van der Smissen P."/>
            <person name="Delzenne N."/>
            <person name="Muccioli G."/>
            <person name="Collet J.F."/>
            <person name="Cani P.D."/>
        </authorList>
    </citation>
    <scope>NUCLEOTIDE SEQUENCE [LARGE SCALE GENOMIC DNA]</scope>
    <source>
        <strain evidence="14">J115</strain>
    </source>
</reference>
<evidence type="ECO:0000256" key="3">
    <source>
        <dbReference type="ARBA" id="ARBA00012438"/>
    </source>
</evidence>
<evidence type="ECO:0000313" key="14">
    <source>
        <dbReference type="Proteomes" id="UP000298642"/>
    </source>
</evidence>
<evidence type="ECO:0000313" key="13">
    <source>
        <dbReference type="EMBL" id="QCI59994.1"/>
    </source>
</evidence>
<keyword evidence="7 13" id="KW-0418">Kinase</keyword>
<dbReference type="InterPro" id="IPR004358">
    <property type="entry name" value="Sig_transdc_His_kin-like_C"/>
</dbReference>
<gene>
    <name evidence="13" type="ORF">EIO64_12815</name>
</gene>
<dbReference type="SMART" id="SM00387">
    <property type="entry name" value="HATPase_c"/>
    <property type="match status" value="1"/>
</dbReference>
<dbReference type="InterPro" id="IPR050351">
    <property type="entry name" value="BphY/WalK/GraS-like"/>
</dbReference>
<proteinExistence type="predicted"/>
<feature type="domain" description="Histidine kinase" evidence="12">
    <location>
        <begin position="122"/>
        <end position="323"/>
    </location>
</feature>
<evidence type="ECO:0000256" key="10">
    <source>
        <dbReference type="ARBA" id="ARBA00023136"/>
    </source>
</evidence>
<keyword evidence="10 11" id="KW-0472">Membrane</keyword>
<dbReference type="InterPro" id="IPR036890">
    <property type="entry name" value="HATPase_C_sf"/>
</dbReference>
<keyword evidence="8 11" id="KW-1133">Transmembrane helix</keyword>
<evidence type="ECO:0000256" key="9">
    <source>
        <dbReference type="ARBA" id="ARBA00023012"/>
    </source>
</evidence>
<dbReference type="PROSITE" id="PS50109">
    <property type="entry name" value="HIS_KIN"/>
    <property type="match status" value="1"/>
</dbReference>
<dbReference type="InterPro" id="IPR005467">
    <property type="entry name" value="His_kinase_dom"/>
</dbReference>
<organism evidence="13 14">
    <name type="scientific">Dysosmobacter welbionis</name>
    <dbReference type="NCBI Taxonomy" id="2093857"/>
    <lineage>
        <taxon>Bacteria</taxon>
        <taxon>Bacillati</taxon>
        <taxon>Bacillota</taxon>
        <taxon>Clostridia</taxon>
        <taxon>Eubacteriales</taxon>
        <taxon>Oscillospiraceae</taxon>
        <taxon>Dysosmobacter</taxon>
    </lineage>
</organism>
<dbReference type="GO" id="GO:0000155">
    <property type="term" value="F:phosphorelay sensor kinase activity"/>
    <property type="evidence" value="ECO:0007669"/>
    <property type="project" value="TreeGrafter"/>
</dbReference>
<dbReference type="SUPFAM" id="SSF55874">
    <property type="entry name" value="ATPase domain of HSP90 chaperone/DNA topoisomerase II/histidine kinase"/>
    <property type="match status" value="1"/>
</dbReference>
<evidence type="ECO:0000259" key="12">
    <source>
        <dbReference type="PROSITE" id="PS50109"/>
    </source>
</evidence>
<evidence type="ECO:0000256" key="4">
    <source>
        <dbReference type="ARBA" id="ARBA00022475"/>
    </source>
</evidence>
<dbReference type="InterPro" id="IPR003594">
    <property type="entry name" value="HATPase_dom"/>
</dbReference>
<evidence type="ECO:0000256" key="2">
    <source>
        <dbReference type="ARBA" id="ARBA00004651"/>
    </source>
</evidence>
<dbReference type="Pfam" id="PF02518">
    <property type="entry name" value="HATPase_c"/>
    <property type="match status" value="1"/>
</dbReference>
<dbReference type="GeneID" id="89521474"/>
<keyword evidence="4" id="KW-1003">Cell membrane</keyword>
<dbReference type="EC" id="2.7.13.3" evidence="3"/>
<evidence type="ECO:0000256" key="11">
    <source>
        <dbReference type="SAM" id="Phobius"/>
    </source>
</evidence>
<evidence type="ECO:0000256" key="8">
    <source>
        <dbReference type="ARBA" id="ARBA00022989"/>
    </source>
</evidence>
<dbReference type="KEGG" id="obj:EIO64_12815"/>
<evidence type="ECO:0000256" key="6">
    <source>
        <dbReference type="ARBA" id="ARBA00022692"/>
    </source>
</evidence>
<evidence type="ECO:0000256" key="7">
    <source>
        <dbReference type="ARBA" id="ARBA00022777"/>
    </source>
</evidence>
<dbReference type="GO" id="GO:0016036">
    <property type="term" value="P:cellular response to phosphate starvation"/>
    <property type="evidence" value="ECO:0007669"/>
    <property type="project" value="TreeGrafter"/>
</dbReference>
<protein>
    <recommendedName>
        <fullName evidence="3">histidine kinase</fullName>
        <ecNumber evidence="3">2.7.13.3</ecNumber>
    </recommendedName>
</protein>
<dbReference type="Gene3D" id="3.30.565.10">
    <property type="entry name" value="Histidine kinase-like ATPase, C-terminal domain"/>
    <property type="match status" value="1"/>
</dbReference>
<keyword evidence="6 11" id="KW-0812">Transmembrane</keyword>
<evidence type="ECO:0000256" key="1">
    <source>
        <dbReference type="ARBA" id="ARBA00000085"/>
    </source>
</evidence>
<accession>A0A4D7AKA9</accession>
<dbReference type="GO" id="GO:0005886">
    <property type="term" value="C:plasma membrane"/>
    <property type="evidence" value="ECO:0007669"/>
    <property type="project" value="UniProtKB-SubCell"/>
</dbReference>
<dbReference type="AlphaFoldDB" id="A0A4D7AKA9"/>